<evidence type="ECO:0000313" key="3">
    <source>
        <dbReference type="EMBL" id="KAC9456372.1"/>
    </source>
</evidence>
<organism evidence="3 4">
    <name type="scientific">Mikania micrantha</name>
    <name type="common">bitter vine</name>
    <dbReference type="NCBI Taxonomy" id="192012"/>
    <lineage>
        <taxon>Eukaryota</taxon>
        <taxon>Viridiplantae</taxon>
        <taxon>Streptophyta</taxon>
        <taxon>Embryophyta</taxon>
        <taxon>Tracheophyta</taxon>
        <taxon>Spermatophyta</taxon>
        <taxon>Magnoliopsida</taxon>
        <taxon>eudicotyledons</taxon>
        <taxon>Gunneridae</taxon>
        <taxon>Pentapetalae</taxon>
        <taxon>asterids</taxon>
        <taxon>campanulids</taxon>
        <taxon>Asterales</taxon>
        <taxon>Asteraceae</taxon>
        <taxon>Asteroideae</taxon>
        <taxon>Heliantheae alliance</taxon>
        <taxon>Eupatorieae</taxon>
        <taxon>Mikania</taxon>
    </lineage>
</organism>
<comment type="caution">
    <text evidence="3">The sequence shown here is derived from an EMBL/GenBank/DDBJ whole genome shotgun (WGS) entry which is preliminary data.</text>
</comment>
<evidence type="ECO:0000259" key="2">
    <source>
        <dbReference type="Pfam" id="PF07727"/>
    </source>
</evidence>
<dbReference type="OrthoDB" id="1917367at2759"/>
<dbReference type="Pfam" id="PF07727">
    <property type="entry name" value="RVT_2"/>
    <property type="match status" value="1"/>
</dbReference>
<keyword evidence="4" id="KW-1185">Reference proteome</keyword>
<dbReference type="InterPro" id="IPR043502">
    <property type="entry name" value="DNA/RNA_pol_sf"/>
</dbReference>
<feature type="region of interest" description="Disordered" evidence="1">
    <location>
        <begin position="1"/>
        <end position="41"/>
    </location>
</feature>
<dbReference type="SUPFAM" id="SSF56672">
    <property type="entry name" value="DNA/RNA polymerases"/>
    <property type="match status" value="1"/>
</dbReference>
<gene>
    <name evidence="3" type="ORF">E3N88_45792</name>
</gene>
<proteinExistence type="predicted"/>
<name>A0A5N6L855_9ASTR</name>
<dbReference type="InterPro" id="IPR013103">
    <property type="entry name" value="RVT_2"/>
</dbReference>
<dbReference type="PANTHER" id="PTHR11439:SF515">
    <property type="entry name" value="GAG-POL POLYPROTEIN"/>
    <property type="match status" value="1"/>
</dbReference>
<evidence type="ECO:0000313" key="4">
    <source>
        <dbReference type="Proteomes" id="UP000326396"/>
    </source>
</evidence>
<feature type="compositionally biased region" description="Polar residues" evidence="1">
    <location>
        <begin position="18"/>
        <end position="28"/>
    </location>
</feature>
<dbReference type="AlphaFoldDB" id="A0A5N6L855"/>
<sequence length="395" mass="44800">MTKIQQPRVQNPKRGPIGSSTPLISNKSDPSRAPEKTFDNTPVQGFKNLTEVYELLLSEGEPETFQEASGRAEWDQAMKEEIASIERNKTWNLVSLPPGHRPIGLKWVYKIKKDASGKITRHKARLVAKGLETVRLVIALSAHKGWIVHHLDVKTAFLHGELKEEVFVKQPEGFVKKGHEEKVYKLTKALYGLKQAPRAWNTKLDGVLTGSSQHQISQFKRQMERMFEMSDLGPLTYYLGLEVSQVESGIKITQRNYAKKILRMSGLEDCNSTRYLTHTRPDLMYAVGYVNRCMQSPKVTHQQATKHILRYIKGTTNLGIHYQRKGKGKLVGFSDSSYSVDMEDGKGTTGVVFYFNERPVTWLSQKQLTVALSSCEAESTWQLQQLLVKPFGYKG</sequence>
<evidence type="ECO:0000256" key="1">
    <source>
        <dbReference type="SAM" id="MobiDB-lite"/>
    </source>
</evidence>
<accession>A0A5N6L855</accession>
<feature type="domain" description="Reverse transcriptase Ty1/copia-type" evidence="2">
    <location>
        <begin position="131"/>
        <end position="208"/>
    </location>
</feature>
<dbReference type="EMBL" id="SZYD01002525">
    <property type="protein sequence ID" value="KAC9456372.1"/>
    <property type="molecule type" value="Genomic_DNA"/>
</dbReference>
<protein>
    <recommendedName>
        <fullName evidence="2">Reverse transcriptase Ty1/copia-type domain-containing protein</fullName>
    </recommendedName>
</protein>
<feature type="compositionally biased region" description="Basic and acidic residues" evidence="1">
    <location>
        <begin position="29"/>
        <end position="38"/>
    </location>
</feature>
<dbReference type="PANTHER" id="PTHR11439">
    <property type="entry name" value="GAG-POL-RELATED RETROTRANSPOSON"/>
    <property type="match status" value="1"/>
</dbReference>
<reference evidence="3 4" key="1">
    <citation type="submission" date="2019-05" db="EMBL/GenBank/DDBJ databases">
        <title>Mikania micrantha, genome provides insights into the molecular mechanism of rapid growth.</title>
        <authorList>
            <person name="Liu B."/>
        </authorList>
    </citation>
    <scope>NUCLEOTIDE SEQUENCE [LARGE SCALE GENOMIC DNA]</scope>
    <source>
        <strain evidence="3">NLD-2019</strain>
        <tissue evidence="3">Leaf</tissue>
    </source>
</reference>
<dbReference type="Proteomes" id="UP000326396">
    <property type="component" value="Unassembled WGS sequence"/>
</dbReference>